<dbReference type="PROSITE" id="PS50181">
    <property type="entry name" value="FBOX"/>
    <property type="match status" value="1"/>
</dbReference>
<sequence length="380" mass="43658">MERKPKRSKTLLSNEEEPPLIRRSMTFGIQMLPDDLVLNCLARVSRIYYPILSLVSKRFRSFLTSTELFQTRNLLGRTESFLYVYLRIRHVSNPLRLFTLCRRPNSSTKVMVPILSPDSIPKYLPDVVLVGSNIYVIGGSIKNNASSSVMVMDCRSHTWREAQSMRAARVNPSACVLDGKIYVAGGCQNPDATIWMEVFDTKTQTWEFVSSPGEEICRDLTRCESIGYDGNVYVKSMQTYGLYELHKGRWRKGQPSMSRGGSLSSLCVIDNVLYSCWSCMIDWYDSEEKLWKRLKGLEGLFGITHYVPSKCVNYGGKIVVFWLERVHANQLHEETKIWCAEITIERRQKGEIWGTREWFDVVFTTNEPNVDLAYVFAATL</sequence>
<dbReference type="InterPro" id="IPR001810">
    <property type="entry name" value="F-box_dom"/>
</dbReference>
<evidence type="ECO:0000313" key="3">
    <source>
        <dbReference type="Proteomes" id="UP000694240"/>
    </source>
</evidence>
<proteinExistence type="predicted"/>
<dbReference type="SMART" id="SM00612">
    <property type="entry name" value="Kelch"/>
    <property type="match status" value="2"/>
</dbReference>
<dbReference type="Pfam" id="PF25210">
    <property type="entry name" value="Kelch_FKB95"/>
    <property type="match status" value="1"/>
</dbReference>
<evidence type="ECO:0000313" key="2">
    <source>
        <dbReference type="EMBL" id="KAG7540608.1"/>
    </source>
</evidence>
<dbReference type="InterPro" id="IPR057499">
    <property type="entry name" value="Kelch_FKB95"/>
</dbReference>
<dbReference type="EMBL" id="JAEFBK010000012">
    <property type="protein sequence ID" value="KAG7540608.1"/>
    <property type="molecule type" value="Genomic_DNA"/>
</dbReference>
<feature type="domain" description="F-box" evidence="1">
    <location>
        <begin position="26"/>
        <end position="72"/>
    </location>
</feature>
<dbReference type="CDD" id="cd22152">
    <property type="entry name" value="F-box_AtAFR-like"/>
    <property type="match status" value="1"/>
</dbReference>
<comment type="caution">
    <text evidence="2">The sequence shown here is derived from an EMBL/GenBank/DDBJ whole genome shotgun (WGS) entry which is preliminary data.</text>
</comment>
<accession>A0A8T1Y5M1</accession>
<dbReference type="InterPro" id="IPR006652">
    <property type="entry name" value="Kelch_1"/>
</dbReference>
<name>A0A8T1Y5M1_9BRAS</name>
<dbReference type="Proteomes" id="UP000694240">
    <property type="component" value="Chromosome 12"/>
</dbReference>
<dbReference type="SMART" id="SM00256">
    <property type="entry name" value="FBOX"/>
    <property type="match status" value="1"/>
</dbReference>
<dbReference type="PANTHER" id="PTHR24414">
    <property type="entry name" value="F-BOX/KELCH-REPEAT PROTEIN SKIP4"/>
    <property type="match status" value="1"/>
</dbReference>
<reference evidence="2 3" key="1">
    <citation type="submission" date="2020-12" db="EMBL/GenBank/DDBJ databases">
        <title>Concerted genomic and epigenomic changes stabilize Arabidopsis allopolyploids.</title>
        <authorList>
            <person name="Chen Z."/>
        </authorList>
    </citation>
    <scope>NUCLEOTIDE SEQUENCE [LARGE SCALE GENOMIC DNA]</scope>
    <source>
        <strain evidence="2">Allo738</strain>
        <tissue evidence="2">Leaf</tissue>
    </source>
</reference>
<evidence type="ECO:0000259" key="1">
    <source>
        <dbReference type="PROSITE" id="PS50181"/>
    </source>
</evidence>
<protein>
    <submittedName>
        <fullName evidence="2">Kelch-type beta propeller</fullName>
    </submittedName>
</protein>
<dbReference type="Pfam" id="PF00646">
    <property type="entry name" value="F-box"/>
    <property type="match status" value="1"/>
</dbReference>
<dbReference type="AlphaFoldDB" id="A0A8T1Y5M1"/>
<dbReference type="PANTHER" id="PTHR24414:SF202">
    <property type="entry name" value="F-BOX DOMAIN-CONTAINING PROTEIN"/>
    <property type="match status" value="1"/>
</dbReference>
<dbReference type="InterPro" id="IPR050354">
    <property type="entry name" value="F-box/kelch-repeat_ARATH"/>
</dbReference>
<organism evidence="2 3">
    <name type="scientific">Arabidopsis thaliana x Arabidopsis arenosa</name>
    <dbReference type="NCBI Taxonomy" id="1240361"/>
    <lineage>
        <taxon>Eukaryota</taxon>
        <taxon>Viridiplantae</taxon>
        <taxon>Streptophyta</taxon>
        <taxon>Embryophyta</taxon>
        <taxon>Tracheophyta</taxon>
        <taxon>Spermatophyta</taxon>
        <taxon>Magnoliopsida</taxon>
        <taxon>eudicotyledons</taxon>
        <taxon>Gunneridae</taxon>
        <taxon>Pentapetalae</taxon>
        <taxon>rosids</taxon>
        <taxon>malvids</taxon>
        <taxon>Brassicales</taxon>
        <taxon>Brassicaceae</taxon>
        <taxon>Camelineae</taxon>
        <taxon>Arabidopsis</taxon>
    </lineage>
</organism>
<gene>
    <name evidence="2" type="ORF">ISN45_Aa07g007910</name>
</gene>
<keyword evidence="3" id="KW-1185">Reference proteome</keyword>